<evidence type="ECO:0000256" key="1">
    <source>
        <dbReference type="SAM" id="MobiDB-lite"/>
    </source>
</evidence>
<feature type="region of interest" description="Disordered" evidence="1">
    <location>
        <begin position="9"/>
        <end position="29"/>
    </location>
</feature>
<organism evidence="2">
    <name type="scientific">Eutreptiella gymnastica</name>
    <dbReference type="NCBI Taxonomy" id="73025"/>
    <lineage>
        <taxon>Eukaryota</taxon>
        <taxon>Discoba</taxon>
        <taxon>Euglenozoa</taxon>
        <taxon>Euglenida</taxon>
        <taxon>Spirocuta</taxon>
        <taxon>Euglenophyceae</taxon>
        <taxon>Eutreptiales</taxon>
        <taxon>Eutreptiaceae</taxon>
        <taxon>Eutreptiella</taxon>
    </lineage>
</organism>
<proteinExistence type="predicted"/>
<dbReference type="EMBL" id="HBGA01148255">
    <property type="protein sequence ID" value="CAD9042924.1"/>
    <property type="molecule type" value="Transcribed_RNA"/>
</dbReference>
<gene>
    <name evidence="2" type="ORF">EGYM00392_LOCUS54106</name>
</gene>
<accession>A0A7S1NVE8</accession>
<name>A0A7S1NVE8_9EUGL</name>
<reference evidence="2" key="1">
    <citation type="submission" date="2021-01" db="EMBL/GenBank/DDBJ databases">
        <authorList>
            <person name="Corre E."/>
            <person name="Pelletier E."/>
            <person name="Niang G."/>
            <person name="Scheremetjew M."/>
            <person name="Finn R."/>
            <person name="Kale V."/>
            <person name="Holt S."/>
            <person name="Cochrane G."/>
            <person name="Meng A."/>
            <person name="Brown T."/>
            <person name="Cohen L."/>
        </authorList>
    </citation>
    <scope>NUCLEOTIDE SEQUENCE</scope>
    <source>
        <strain evidence="2">NIES-381</strain>
    </source>
</reference>
<dbReference type="AlphaFoldDB" id="A0A7S1NVE8"/>
<sequence>MVCILVSAHGHPEPDTTSAGRANFVPSPTHRTPTHRLVFAWPARETAIQMYQAVSRSWPSRGLLRQRPTRVASQPWHGVDISGGVFTPATALTISLAGPLDPQNALSMEAIVAE</sequence>
<protein>
    <submittedName>
        <fullName evidence="2">Uncharacterized protein</fullName>
    </submittedName>
</protein>
<evidence type="ECO:0000313" key="2">
    <source>
        <dbReference type="EMBL" id="CAD9042924.1"/>
    </source>
</evidence>